<dbReference type="EMBL" id="JAFEKC020000015">
    <property type="protein sequence ID" value="KAK0510775.1"/>
    <property type="molecule type" value="Genomic_DNA"/>
</dbReference>
<protein>
    <recommendedName>
        <fullName evidence="1">F-box domain-containing protein</fullName>
    </recommendedName>
</protein>
<evidence type="ECO:0000259" key="1">
    <source>
        <dbReference type="PROSITE" id="PS50181"/>
    </source>
</evidence>
<dbReference type="InterPro" id="IPR036047">
    <property type="entry name" value="F-box-like_dom_sf"/>
</dbReference>
<keyword evidence="3" id="KW-1185">Reference proteome</keyword>
<sequence length="472" mass="53971">MMSLPAELESLVCSFLGIADLKAARQVNKRWARISGPFLFEELWIAQPTLQKLEDVSCHETLRFHVKKIVIHILPVPILPPWAWKVKEQLKFMRKSPEKLAFKFPRYKFLYDEQQRFAGSDLGVATMRRAVDKLPQLLCLEGRAMPPPEQRRQYFLPPLGSPGYWDDHEIYRYVQRLISIGDVKDAMKFVGDTLRGLFQTRSGLKIKHFIPGILYSQSITKPNQSMPGLALPEHLQALEVHIRFCDWVNEHMSGLQNTLSKTICLERLLLDIGPRRTHDHGDFLEGFRPSLPKLEHLAICGGHTTEYSLTSLLTQLIGSLRSLRLDMVSLIDPPLGQQSTSWSQMLSIFLSEEGGLASITLTDLSYFHPDDWSKTWLTAQCLLSIQDAISHKAALPENEAYDDENCAHRQSDKYVSGPSYPQPLTICWEMLQQSRSDLAKERRPLLHRCTRMPHVLELTVLDQTRCGCSLGF</sequence>
<comment type="caution">
    <text evidence="2">The sequence shown here is derived from an EMBL/GenBank/DDBJ whole genome shotgun (WGS) entry which is preliminary data.</text>
</comment>
<gene>
    <name evidence="2" type="ORF">JMJ35_007207</name>
</gene>
<feature type="domain" description="F-box" evidence="1">
    <location>
        <begin position="1"/>
        <end position="47"/>
    </location>
</feature>
<dbReference type="PROSITE" id="PS50181">
    <property type="entry name" value="FBOX"/>
    <property type="match status" value="1"/>
</dbReference>
<name>A0AA39QX20_9LECA</name>
<evidence type="ECO:0000313" key="3">
    <source>
        <dbReference type="Proteomes" id="UP001166286"/>
    </source>
</evidence>
<dbReference type="InterPro" id="IPR001810">
    <property type="entry name" value="F-box_dom"/>
</dbReference>
<reference evidence="2" key="1">
    <citation type="submission" date="2023-03" db="EMBL/GenBank/DDBJ databases">
        <title>Complete genome of Cladonia borealis.</title>
        <authorList>
            <person name="Park H."/>
        </authorList>
    </citation>
    <scope>NUCLEOTIDE SEQUENCE</scope>
    <source>
        <strain evidence="2">ANT050790</strain>
    </source>
</reference>
<dbReference type="AlphaFoldDB" id="A0AA39QX20"/>
<dbReference type="SUPFAM" id="SSF81383">
    <property type="entry name" value="F-box domain"/>
    <property type="match status" value="1"/>
</dbReference>
<dbReference type="CDD" id="cd09917">
    <property type="entry name" value="F-box_SF"/>
    <property type="match status" value="1"/>
</dbReference>
<accession>A0AA39QX20</accession>
<dbReference type="Proteomes" id="UP001166286">
    <property type="component" value="Unassembled WGS sequence"/>
</dbReference>
<proteinExistence type="predicted"/>
<organism evidence="2 3">
    <name type="scientific">Cladonia borealis</name>
    <dbReference type="NCBI Taxonomy" id="184061"/>
    <lineage>
        <taxon>Eukaryota</taxon>
        <taxon>Fungi</taxon>
        <taxon>Dikarya</taxon>
        <taxon>Ascomycota</taxon>
        <taxon>Pezizomycotina</taxon>
        <taxon>Lecanoromycetes</taxon>
        <taxon>OSLEUM clade</taxon>
        <taxon>Lecanoromycetidae</taxon>
        <taxon>Lecanorales</taxon>
        <taxon>Lecanorineae</taxon>
        <taxon>Cladoniaceae</taxon>
        <taxon>Cladonia</taxon>
    </lineage>
</organism>
<evidence type="ECO:0000313" key="2">
    <source>
        <dbReference type="EMBL" id="KAK0510775.1"/>
    </source>
</evidence>